<dbReference type="AlphaFoldDB" id="A0A944HBV4"/>
<dbReference type="EMBL" id="JAGGOB010000020">
    <property type="protein sequence ID" value="MBT2328855.1"/>
    <property type="molecule type" value="Genomic_DNA"/>
</dbReference>
<evidence type="ECO:0000313" key="2">
    <source>
        <dbReference type="Proteomes" id="UP000692896"/>
    </source>
</evidence>
<comment type="caution">
    <text evidence="1">The sequence shown here is derived from an EMBL/GenBank/DDBJ whole genome shotgun (WGS) entry which is preliminary data.</text>
</comment>
<accession>A0A944HBV4</accession>
<organism evidence="1 2">
    <name type="scientific">Pseudomonas fluorescens</name>
    <dbReference type="NCBI Taxonomy" id="294"/>
    <lineage>
        <taxon>Bacteria</taxon>
        <taxon>Pseudomonadati</taxon>
        <taxon>Pseudomonadota</taxon>
        <taxon>Gammaproteobacteria</taxon>
        <taxon>Pseudomonadales</taxon>
        <taxon>Pseudomonadaceae</taxon>
        <taxon>Pseudomonas</taxon>
    </lineage>
</organism>
<gene>
    <name evidence="1" type="ORF">J7E47_08995</name>
</gene>
<proteinExistence type="predicted"/>
<dbReference type="Proteomes" id="UP000692896">
    <property type="component" value="Unassembled WGS sequence"/>
</dbReference>
<name>A0A944HBV4_PSEFL</name>
<reference evidence="1" key="1">
    <citation type="submission" date="2021-03" db="EMBL/GenBank/DDBJ databases">
        <title>Genomic analysis provides insights into the functional capacity of soil bacteria communities inhabiting an altitudinal gradient in the Atacama Desert.</title>
        <authorList>
            <person name="Gonzalez M."/>
            <person name="Maldonado J."/>
            <person name="Maza F."/>
            <person name="Hodar C."/>
            <person name="Cortes M."/>
            <person name="Palma R."/>
            <person name="Andreani C."/>
            <person name="Gaete A."/>
            <person name="Vasquez-Dean J."/>
            <person name="Acuna V."/>
            <person name="Aguado M."/>
            <person name="Mandakovic D."/>
            <person name="Latorre M."/>
            <person name="Orellana A."/>
            <person name="Gutierrez R."/>
            <person name="Montecino M."/>
            <person name="Allende M."/>
            <person name="Maass A."/>
            <person name="Cambiazo V."/>
        </authorList>
    </citation>
    <scope>NUCLEOTIDE SEQUENCE</scope>
    <source>
        <strain evidence="1">ISL-25</strain>
    </source>
</reference>
<evidence type="ECO:0000313" key="1">
    <source>
        <dbReference type="EMBL" id="MBT2328855.1"/>
    </source>
</evidence>
<dbReference type="RefSeq" id="WP_214917572.1">
    <property type="nucleotide sequence ID" value="NZ_JAGGNX010000022.1"/>
</dbReference>
<sequence length="110" mass="12149">MNADFHLKEEVVAQYKFLENRHPSGGDASSVNCFSNLNRLWGKLSGAGGQLKLGMFFVFRTHCLKDAVGIFLGRSAKPLKAKGSAAFERMPKRSGRTPQLMFQIITTSKA</sequence>
<protein>
    <submittedName>
        <fullName evidence="1">Uncharacterized protein</fullName>
    </submittedName>
</protein>